<dbReference type="EMBL" id="JAGIOF010000001">
    <property type="protein sequence ID" value="MBP2386989.1"/>
    <property type="molecule type" value="Genomic_DNA"/>
</dbReference>
<proteinExistence type="predicted"/>
<evidence type="ECO:0000256" key="1">
    <source>
        <dbReference type="SAM" id="Phobius"/>
    </source>
</evidence>
<reference evidence="2 3" key="1">
    <citation type="submission" date="2021-03" db="EMBL/GenBank/DDBJ databases">
        <title>Sequencing the genomes of 1000 actinobacteria strains.</title>
        <authorList>
            <person name="Klenk H.-P."/>
        </authorList>
    </citation>
    <scope>NUCLEOTIDE SEQUENCE [LARGE SCALE GENOMIC DNA]</scope>
    <source>
        <strain evidence="2 3">DSM 15797</strain>
    </source>
</reference>
<feature type="transmembrane region" description="Helical" evidence="1">
    <location>
        <begin position="106"/>
        <end position="130"/>
    </location>
</feature>
<dbReference type="Proteomes" id="UP001296993">
    <property type="component" value="Unassembled WGS sequence"/>
</dbReference>
<keyword evidence="1" id="KW-1133">Transmembrane helix</keyword>
<dbReference type="RefSeq" id="WP_209998682.1">
    <property type="nucleotide sequence ID" value="NZ_BAAAJY010000005.1"/>
</dbReference>
<feature type="transmembrane region" description="Helical" evidence="1">
    <location>
        <begin position="21"/>
        <end position="43"/>
    </location>
</feature>
<evidence type="ECO:0000313" key="3">
    <source>
        <dbReference type="Proteomes" id="UP001296993"/>
    </source>
</evidence>
<keyword evidence="1" id="KW-0812">Transmembrane</keyword>
<accession>A0ABS4XEV6</accession>
<sequence>MGSDNQTRLQSPPHPVPHSLVVARWWWAAIALAALGFAASFFYNSTQRPAAEAPGLWAAGIALIGIGLLVGFAVVQLWRGKLAGRLSLTWCGLIIGLPLLTRGFRLGIFAALVLVGVALLWTPASIRFFAPQAKAARDLRKAERAARRQQGSAK</sequence>
<name>A0ABS4XEV6_9MICC</name>
<keyword evidence="3" id="KW-1185">Reference proteome</keyword>
<feature type="transmembrane region" description="Helical" evidence="1">
    <location>
        <begin position="55"/>
        <end position="75"/>
    </location>
</feature>
<protein>
    <submittedName>
        <fullName evidence="2">F0F1-type ATP synthase membrane subunit c/vacuolar-type H+-ATPase subunit K</fullName>
    </submittedName>
</protein>
<gene>
    <name evidence="2" type="ORF">JOF47_002500</name>
</gene>
<evidence type="ECO:0000313" key="2">
    <source>
        <dbReference type="EMBL" id="MBP2386989.1"/>
    </source>
</evidence>
<comment type="caution">
    <text evidence="2">The sequence shown here is derived from an EMBL/GenBank/DDBJ whole genome shotgun (WGS) entry which is preliminary data.</text>
</comment>
<organism evidence="2 3">
    <name type="scientific">Paeniglutamicibacter kerguelensis</name>
    <dbReference type="NCBI Taxonomy" id="254788"/>
    <lineage>
        <taxon>Bacteria</taxon>
        <taxon>Bacillati</taxon>
        <taxon>Actinomycetota</taxon>
        <taxon>Actinomycetes</taxon>
        <taxon>Micrococcales</taxon>
        <taxon>Micrococcaceae</taxon>
        <taxon>Paeniglutamicibacter</taxon>
    </lineage>
</organism>
<keyword evidence="1" id="KW-0472">Membrane</keyword>
<feature type="transmembrane region" description="Helical" evidence="1">
    <location>
        <begin position="82"/>
        <end position="100"/>
    </location>
</feature>